<dbReference type="Proteomes" id="UP001162060">
    <property type="component" value="Unassembled WGS sequence"/>
</dbReference>
<dbReference type="AlphaFoldDB" id="A0AAV1TNI9"/>
<reference evidence="1" key="1">
    <citation type="submission" date="2024-01" db="EMBL/GenBank/DDBJ databases">
        <authorList>
            <person name="Webb A."/>
        </authorList>
    </citation>
    <scope>NUCLEOTIDE SEQUENCE</scope>
    <source>
        <strain evidence="1">Pm1</strain>
    </source>
</reference>
<sequence>MPIAVLILRESPASTTTAAEGGRSDQVVLSTAQRAVLDVAPLLP</sequence>
<accession>A0AAV1TNI9</accession>
<proteinExistence type="predicted"/>
<protein>
    <submittedName>
        <fullName evidence="1">Uncharacterized protein</fullName>
    </submittedName>
</protein>
<organism evidence="1 2">
    <name type="scientific">Peronospora matthiolae</name>
    <dbReference type="NCBI Taxonomy" id="2874970"/>
    <lineage>
        <taxon>Eukaryota</taxon>
        <taxon>Sar</taxon>
        <taxon>Stramenopiles</taxon>
        <taxon>Oomycota</taxon>
        <taxon>Peronosporomycetes</taxon>
        <taxon>Peronosporales</taxon>
        <taxon>Peronosporaceae</taxon>
        <taxon>Peronospora</taxon>
    </lineage>
</organism>
<name>A0AAV1TNI9_9STRA</name>
<evidence type="ECO:0000313" key="1">
    <source>
        <dbReference type="EMBL" id="CAK7922538.1"/>
    </source>
</evidence>
<gene>
    <name evidence="1" type="ORF">PM001_LOCUS7709</name>
</gene>
<evidence type="ECO:0000313" key="2">
    <source>
        <dbReference type="Proteomes" id="UP001162060"/>
    </source>
</evidence>
<comment type="caution">
    <text evidence="1">The sequence shown here is derived from an EMBL/GenBank/DDBJ whole genome shotgun (WGS) entry which is preliminary data.</text>
</comment>
<dbReference type="EMBL" id="CAKLBY020000066">
    <property type="protein sequence ID" value="CAK7922538.1"/>
    <property type="molecule type" value="Genomic_DNA"/>
</dbReference>